<dbReference type="PANTHER" id="PTHR43300">
    <property type="entry name" value="ACETYLTRANSFERASE"/>
    <property type="match status" value="1"/>
</dbReference>
<dbReference type="eggNOG" id="COG0110">
    <property type="taxonomic scope" value="Bacteria"/>
</dbReference>
<evidence type="ECO:0000313" key="3">
    <source>
        <dbReference type="Proteomes" id="UP000001603"/>
    </source>
</evidence>
<dbReference type="InterPro" id="IPR001451">
    <property type="entry name" value="Hexapep"/>
</dbReference>
<dbReference type="RefSeq" id="WP_005369152.1">
    <property type="nucleotide sequence ID" value="NZ_CH902600.1"/>
</dbReference>
<dbReference type="EMBL" id="AAOJ01000002">
    <property type="protein sequence ID" value="EAS65323.1"/>
    <property type="molecule type" value="Genomic_DNA"/>
</dbReference>
<comment type="caution">
    <text evidence="2">The sequence shown here is derived from an EMBL/GenBank/DDBJ whole genome shotgun (WGS) entry which is preliminary data.</text>
</comment>
<dbReference type="CDD" id="cd03349">
    <property type="entry name" value="LbH_XAT"/>
    <property type="match status" value="1"/>
</dbReference>
<gene>
    <name evidence="2" type="ORF">VAS14_06368</name>
</gene>
<dbReference type="InterPro" id="IPR011004">
    <property type="entry name" value="Trimer_LpxA-like_sf"/>
</dbReference>
<evidence type="ECO:0000256" key="1">
    <source>
        <dbReference type="ARBA" id="ARBA00007274"/>
    </source>
</evidence>
<dbReference type="Pfam" id="PF00132">
    <property type="entry name" value="Hexapep"/>
    <property type="match status" value="1"/>
</dbReference>
<protein>
    <submittedName>
        <fullName evidence="2">Capsular polysaccharide biosynthesis protein Cap5H</fullName>
    </submittedName>
</protein>
<dbReference type="InterPro" id="IPR050179">
    <property type="entry name" value="Trans_hexapeptide_repeat"/>
</dbReference>
<evidence type="ECO:0000313" key="2">
    <source>
        <dbReference type="EMBL" id="EAS65323.1"/>
    </source>
</evidence>
<accession>Q1ZRK4</accession>
<comment type="similarity">
    <text evidence="1">Belongs to the transferase hexapeptide repeat family.</text>
</comment>
<dbReference type="PANTHER" id="PTHR43300:SF11">
    <property type="entry name" value="ACETYLTRANSFERASE RV3034C-RELATED"/>
    <property type="match status" value="1"/>
</dbReference>
<sequence>MLFKNIFTILSTKIYYLIGYLRASIKGVKLSPYCKISPKANIDGVRYIGEASIASNVTIGKGSYINSGVIHSGYIGEYCSIGYDVCIGPTEHDYSNWTTSPALNNKNSELYVVPPNISHDVWICAGVTILRGCKIGKGSIVAAGAVVTKDIPEYEIWGGVPAKFIKKRFSDKSLEVSAREKLDNVLRLNDEDSMDS</sequence>
<proteinExistence type="inferred from homology"/>
<reference evidence="2 3" key="1">
    <citation type="journal article" date="2009" name="Proc. Natl. Acad. Sci. U.S.A.">
        <title>The genomic basis of trophic strategy in marine bacteria.</title>
        <authorList>
            <person name="Lauro F.M."/>
            <person name="McDougald D."/>
            <person name="Thomas T."/>
            <person name="Williams T.J."/>
            <person name="Egan S."/>
            <person name="Rice S."/>
            <person name="DeMaere M.Z."/>
            <person name="Ting L."/>
            <person name="Ertan H."/>
            <person name="Johnson J."/>
            <person name="Ferriera S."/>
            <person name="Lapidus A."/>
            <person name="Anderson I."/>
            <person name="Kyrpides N."/>
            <person name="Munk A.C."/>
            <person name="Detter C."/>
            <person name="Han C.S."/>
            <person name="Brown M.V."/>
            <person name="Robb F.T."/>
            <person name="Kjelleberg S."/>
            <person name="Cavicchioli R."/>
        </authorList>
    </citation>
    <scope>NUCLEOTIDE SEQUENCE [LARGE SCALE GENOMIC DNA]</scope>
    <source>
        <strain evidence="2 3">S14</strain>
    </source>
</reference>
<organism evidence="2 3">
    <name type="scientific">Photobacterium angustum (strain S14 / CCUG 15956)</name>
    <name type="common">Vibrio sp. (strain S14 / CCUG 15956)</name>
    <dbReference type="NCBI Taxonomy" id="314292"/>
    <lineage>
        <taxon>Bacteria</taxon>
        <taxon>Pseudomonadati</taxon>
        <taxon>Pseudomonadota</taxon>
        <taxon>Gammaproteobacteria</taxon>
        <taxon>Vibrionales</taxon>
        <taxon>Vibrionaceae</taxon>
        <taxon>Photobacterium</taxon>
    </lineage>
</organism>
<dbReference type="SUPFAM" id="SSF51161">
    <property type="entry name" value="Trimeric LpxA-like enzymes"/>
    <property type="match status" value="1"/>
</dbReference>
<dbReference type="Gene3D" id="2.160.10.10">
    <property type="entry name" value="Hexapeptide repeat proteins"/>
    <property type="match status" value="1"/>
</dbReference>
<dbReference type="OrthoDB" id="9800846at2"/>
<dbReference type="Proteomes" id="UP000001603">
    <property type="component" value="Unassembled WGS sequence"/>
</dbReference>
<name>Q1ZRK4_PHOAS</name>
<dbReference type="HOGENOM" id="CLU_051638_5_0_6"/>
<dbReference type="AlphaFoldDB" id="Q1ZRK4"/>